<dbReference type="GO" id="GO:0071978">
    <property type="term" value="P:bacterial-type flagellum-dependent swarming motility"/>
    <property type="evidence" value="ECO:0007669"/>
    <property type="project" value="TreeGrafter"/>
</dbReference>
<dbReference type="Gene3D" id="3.20.20.140">
    <property type="entry name" value="Metal-dependent hydrolases"/>
    <property type="match status" value="1"/>
</dbReference>
<organism evidence="6 7">
    <name type="scientific">Morganella psychrotolerans</name>
    <dbReference type="NCBI Taxonomy" id="368603"/>
    <lineage>
        <taxon>Bacteria</taxon>
        <taxon>Pseudomonadati</taxon>
        <taxon>Pseudomonadota</taxon>
        <taxon>Gammaproteobacteria</taxon>
        <taxon>Enterobacterales</taxon>
        <taxon>Morganellaceae</taxon>
        <taxon>Morganella</taxon>
    </lineage>
</organism>
<feature type="binding site" evidence="4">
    <location>
        <position position="83"/>
    </location>
    <ligand>
        <name>Zn(2+)</name>
        <dbReference type="ChEBI" id="CHEBI:29105"/>
        <label>1</label>
    </ligand>
</feature>
<dbReference type="HAMAP" id="MF_01561">
    <property type="entry name" value="YcdX_phosphat"/>
    <property type="match status" value="1"/>
</dbReference>
<dbReference type="InterPro" id="IPR023710">
    <property type="entry name" value="Phosphatase_YcdX_put"/>
</dbReference>
<dbReference type="Pfam" id="PF02811">
    <property type="entry name" value="PHP"/>
    <property type="match status" value="1"/>
</dbReference>
<keyword evidence="1 4" id="KW-0479">Metal-binding</keyword>
<dbReference type="GO" id="GO:0008270">
    <property type="term" value="F:zinc ion binding"/>
    <property type="evidence" value="ECO:0007669"/>
    <property type="project" value="UniProtKB-UniRule"/>
</dbReference>
<reference evidence="6 7" key="1">
    <citation type="submission" date="2019-09" db="EMBL/GenBank/DDBJ databases">
        <title>Draft genome sequence of various Type strains from the CCUG.</title>
        <authorList>
            <person name="Pineiro-Iglesias B."/>
            <person name="Tunovic T."/>
            <person name="Unosson C."/>
            <person name="Inganas E."/>
            <person name="Ohlen M."/>
            <person name="Cardew S."/>
            <person name="Jensie-Markopoulos S."/>
            <person name="Salva-Serra F."/>
            <person name="Jaen-Luchoro D."/>
            <person name="Karlsson R."/>
            <person name="Svensson-Stadler L."/>
            <person name="Chun J."/>
            <person name="Moore E."/>
        </authorList>
    </citation>
    <scope>NUCLEOTIDE SEQUENCE [LARGE SCALE GENOMIC DNA]</scope>
    <source>
        <strain evidence="6 7">CCUG 53682T</strain>
    </source>
</reference>
<evidence type="ECO:0000256" key="2">
    <source>
        <dbReference type="ARBA" id="ARBA00022801"/>
    </source>
</evidence>
<evidence type="ECO:0000256" key="4">
    <source>
        <dbReference type="HAMAP-Rule" id="MF_01561"/>
    </source>
</evidence>
<feature type="domain" description="Polymerase/histidinol phosphatase N-terminal" evidence="5">
    <location>
        <begin position="14"/>
        <end position="88"/>
    </location>
</feature>
<feature type="binding site" evidence="4">
    <location>
        <position position="83"/>
    </location>
    <ligand>
        <name>Zn(2+)</name>
        <dbReference type="ChEBI" id="CHEBI:29105"/>
        <label>3</label>
    </ligand>
</feature>
<feature type="binding site" evidence="4">
    <location>
        <position position="204"/>
    </location>
    <ligand>
        <name>Zn(2+)</name>
        <dbReference type="ChEBI" id="CHEBI:29105"/>
        <label>2</label>
    </ligand>
</feature>
<dbReference type="InterPro" id="IPR004013">
    <property type="entry name" value="PHP_dom"/>
</dbReference>
<dbReference type="OrthoDB" id="9808747at2"/>
<dbReference type="PANTHER" id="PTHR36928:SF1">
    <property type="entry name" value="PHOSPHATASE YCDX-RELATED"/>
    <property type="match status" value="1"/>
</dbReference>
<evidence type="ECO:0000256" key="1">
    <source>
        <dbReference type="ARBA" id="ARBA00022723"/>
    </source>
</evidence>
<feature type="binding site" evidence="4">
    <location>
        <position position="141"/>
    </location>
    <ligand>
        <name>Zn(2+)</name>
        <dbReference type="ChEBI" id="CHEBI:29105"/>
        <label>3</label>
    </ligand>
</feature>
<evidence type="ECO:0000259" key="5">
    <source>
        <dbReference type="SMART" id="SM00481"/>
    </source>
</evidence>
<sequence>MQYHPSRSDLVYPVDLHAHTIASTHAYSTVSEYFAQAAEKGMKLFAITDHGPDMVDAPHPWHFSNMPVLPRMINGAGLLYGIEANIKNQAGETDCTDKMAKQLDIILAGFHEPVLQPQGQAANTQAMIATIRSGKVQIITHPGNPKYPVDIQSVVQAAKESNVALEMNNSSFLHSRTGSEKQCRAIAEAVRDSGGWVSLGSDSHYAGYLGNFDRVLAMLREIEFPEAQILNVTPRRVLDFLESHGCKPIPEFAGL</sequence>
<dbReference type="SMART" id="SM00481">
    <property type="entry name" value="POLIIIAc"/>
    <property type="match status" value="1"/>
</dbReference>
<dbReference type="GO" id="GO:0005829">
    <property type="term" value="C:cytosol"/>
    <property type="evidence" value="ECO:0007669"/>
    <property type="project" value="TreeGrafter"/>
</dbReference>
<dbReference type="AlphaFoldDB" id="A0A5M9R987"/>
<accession>A0A5M9R987</accession>
<comment type="similarity">
    <text evidence="4">Belongs to the PHP family.</text>
</comment>
<feature type="binding site" evidence="4">
    <location>
        <position position="25"/>
    </location>
    <ligand>
        <name>Zn(2+)</name>
        <dbReference type="ChEBI" id="CHEBI:29105"/>
        <label>2</label>
    </ligand>
</feature>
<dbReference type="InterPro" id="IPR050243">
    <property type="entry name" value="PHP_phosphatase"/>
</dbReference>
<evidence type="ECO:0000313" key="7">
    <source>
        <dbReference type="Proteomes" id="UP000322181"/>
    </source>
</evidence>
<proteinExistence type="inferred from homology"/>
<dbReference type="InterPro" id="IPR003141">
    <property type="entry name" value="Pol/His_phosphatase_N"/>
</dbReference>
<dbReference type="PANTHER" id="PTHR36928">
    <property type="entry name" value="PHOSPHATASE YCDX-RELATED"/>
    <property type="match status" value="1"/>
</dbReference>
<feature type="binding site" evidence="4">
    <location>
        <position position="17"/>
    </location>
    <ligand>
        <name>Zn(2+)</name>
        <dbReference type="ChEBI" id="CHEBI:29105"/>
        <label>1</label>
    </ligand>
</feature>
<name>A0A5M9R987_9GAMM</name>
<dbReference type="Proteomes" id="UP000322181">
    <property type="component" value="Unassembled WGS sequence"/>
</dbReference>
<dbReference type="SUPFAM" id="SSF89550">
    <property type="entry name" value="PHP domain-like"/>
    <property type="match status" value="1"/>
</dbReference>
<feature type="binding site" evidence="4">
    <location>
        <position position="50"/>
    </location>
    <ligand>
        <name>Zn(2+)</name>
        <dbReference type="ChEBI" id="CHEBI:29105"/>
        <label>2</label>
    </ligand>
</feature>
<dbReference type="FunFam" id="3.20.20.140:FF:000008">
    <property type="entry name" value="Probable phosphatase YcdX"/>
    <property type="match status" value="1"/>
</dbReference>
<dbReference type="NCBIfam" id="NF006702">
    <property type="entry name" value="PRK09248.1"/>
    <property type="match status" value="1"/>
</dbReference>
<protein>
    <submittedName>
        <fullName evidence="6">Phosphatase</fullName>
    </submittedName>
</protein>
<dbReference type="GO" id="GO:0016791">
    <property type="term" value="F:phosphatase activity"/>
    <property type="evidence" value="ECO:0007669"/>
    <property type="project" value="UniProtKB-UniRule"/>
</dbReference>
<dbReference type="CDD" id="cd07437">
    <property type="entry name" value="PHP_HisPPase_Ycdx_like"/>
    <property type="match status" value="1"/>
</dbReference>
<evidence type="ECO:0000256" key="3">
    <source>
        <dbReference type="ARBA" id="ARBA00022833"/>
    </source>
</evidence>
<feature type="binding site" evidence="4">
    <location>
        <position position="202"/>
    </location>
    <ligand>
        <name>Zn(2+)</name>
        <dbReference type="ChEBI" id="CHEBI:29105"/>
        <label>1</label>
    </ligand>
</feature>
<evidence type="ECO:0000313" key="6">
    <source>
        <dbReference type="EMBL" id="KAA8716648.1"/>
    </source>
</evidence>
<dbReference type="RefSeq" id="WP_067363918.1">
    <property type="nucleotide sequence ID" value="NZ_BAAAFS010000001.1"/>
</dbReference>
<gene>
    <name evidence="6" type="ORF">F4V73_01810</name>
</gene>
<comment type="subunit">
    <text evidence="4">Homotrimer.</text>
</comment>
<keyword evidence="3 4" id="KW-0862">Zinc</keyword>
<comment type="caution">
    <text evidence="6">The sequence shown here is derived from an EMBL/GenBank/DDBJ whole genome shotgun (WGS) entry which is preliminary data.</text>
</comment>
<feature type="binding site" evidence="4">
    <location>
        <position position="111"/>
    </location>
    <ligand>
        <name>Zn(2+)</name>
        <dbReference type="ChEBI" id="CHEBI:29105"/>
        <label>3</label>
    </ligand>
</feature>
<feature type="binding site" evidence="4">
    <location>
        <position position="19"/>
    </location>
    <ligand>
        <name>Zn(2+)</name>
        <dbReference type="ChEBI" id="CHEBI:29105"/>
        <label>1</label>
    </ligand>
</feature>
<keyword evidence="2 4" id="KW-0378">Hydrolase</keyword>
<dbReference type="EMBL" id="VXKB01000001">
    <property type="protein sequence ID" value="KAA8716648.1"/>
    <property type="molecule type" value="Genomic_DNA"/>
</dbReference>
<dbReference type="InterPro" id="IPR016195">
    <property type="entry name" value="Pol/histidinol_Pase-like"/>
</dbReference>
<comment type="cofactor">
    <cofactor evidence="4">
        <name>Zn(2+)</name>
        <dbReference type="ChEBI" id="CHEBI:29105"/>
    </cofactor>
    <text evidence="4">Binds 3 Zn(2+) ions per subunit.</text>
</comment>